<dbReference type="SUPFAM" id="SSF117856">
    <property type="entry name" value="AF0104/ALDC/Ptd012-like"/>
    <property type="match status" value="1"/>
</dbReference>
<dbReference type="Proteomes" id="UP000663525">
    <property type="component" value="Chromosome"/>
</dbReference>
<evidence type="ECO:0000259" key="1">
    <source>
        <dbReference type="PROSITE" id="PS51742"/>
    </source>
</evidence>
<dbReference type="CDD" id="cd11378">
    <property type="entry name" value="DUF296"/>
    <property type="match status" value="1"/>
</dbReference>
<name>A0A897N456_9EURY</name>
<evidence type="ECO:0000313" key="2">
    <source>
        <dbReference type="EMBL" id="QSG07414.1"/>
    </source>
</evidence>
<dbReference type="PANTHER" id="PTHR34988">
    <property type="entry name" value="PROTEIN, PUTATIVE-RELATED"/>
    <property type="match status" value="1"/>
</dbReference>
<dbReference type="PIRSF" id="PIRSF016702">
    <property type="entry name" value="DNA_bp_PD1"/>
    <property type="match status" value="1"/>
</dbReference>
<dbReference type="Pfam" id="PF03479">
    <property type="entry name" value="PCC"/>
    <property type="match status" value="1"/>
</dbReference>
<reference evidence="2" key="1">
    <citation type="submission" date="2020-11" db="EMBL/GenBank/DDBJ databases">
        <title>Carbohydrate-dependent, anaerobic sulfur respiration: A novel catabolism in halophilic archaea.</title>
        <authorList>
            <person name="Sorokin D.Y."/>
            <person name="Messina E."/>
            <person name="Smedile F."/>
            <person name="La Cono V."/>
            <person name="Hallsworth J.E."/>
            <person name="Yakimov M.M."/>
        </authorList>
    </citation>
    <scope>NUCLEOTIDE SEQUENCE</scope>
    <source>
        <strain evidence="2">HSR12-1</strain>
    </source>
</reference>
<gene>
    <name evidence="2" type="ORF">HSR121_3105</name>
</gene>
<dbReference type="Gene3D" id="3.30.1330.80">
    <property type="entry name" value="Hypothetical protein, similar to alpha- acetolactate decarboxylase, domain 2"/>
    <property type="match status" value="1"/>
</dbReference>
<feature type="domain" description="PPC" evidence="1">
    <location>
        <begin position="8"/>
        <end position="142"/>
    </location>
</feature>
<proteinExistence type="predicted"/>
<protein>
    <submittedName>
        <fullName evidence="2">Putative DNA-binding protein with PD1-like DNA-binding motif</fullName>
    </submittedName>
</protein>
<dbReference type="InterPro" id="IPR025707">
    <property type="entry name" value="DNA_bp_PD1"/>
</dbReference>
<dbReference type="AlphaFoldDB" id="A0A897N456"/>
<keyword evidence="2" id="KW-0238">DNA-binding</keyword>
<dbReference type="InterPro" id="IPR005175">
    <property type="entry name" value="PPC_dom"/>
</dbReference>
<accession>A0A897N456</accession>
<dbReference type="EMBL" id="CP064787">
    <property type="protein sequence ID" value="QSG07414.1"/>
    <property type="molecule type" value="Genomic_DNA"/>
</dbReference>
<sequence>MDMDYREVEGTREFVARLAHGEDWRGQIEDFARAEGIEAAFFVGLGAVQNAELWYYDQDDREYDPMAFDEPLEVASCVGNVSLLEGEPFAHTHAVLSRDDGSTIAGHLDSATVFAGELYVRAFEQSLERVHDEPTDLDLWPL</sequence>
<dbReference type="PROSITE" id="PS51742">
    <property type="entry name" value="PPC"/>
    <property type="match status" value="1"/>
</dbReference>
<dbReference type="PANTHER" id="PTHR34988:SF1">
    <property type="entry name" value="DNA-BINDING PROTEIN"/>
    <property type="match status" value="1"/>
</dbReference>
<organism evidence="2 3">
    <name type="scientific">Halapricum desulfuricans</name>
    <dbReference type="NCBI Taxonomy" id="2841257"/>
    <lineage>
        <taxon>Archaea</taxon>
        <taxon>Methanobacteriati</taxon>
        <taxon>Methanobacteriota</taxon>
        <taxon>Stenosarchaea group</taxon>
        <taxon>Halobacteria</taxon>
        <taxon>Halobacteriales</taxon>
        <taxon>Haloarculaceae</taxon>
        <taxon>Halapricum</taxon>
    </lineage>
</organism>
<dbReference type="GO" id="GO:0003677">
    <property type="term" value="F:DNA binding"/>
    <property type="evidence" value="ECO:0007669"/>
    <property type="project" value="UniProtKB-KW"/>
</dbReference>
<evidence type="ECO:0000313" key="3">
    <source>
        <dbReference type="Proteomes" id="UP000663525"/>
    </source>
</evidence>